<organism evidence="4 5">
    <name type="scientific">Periconia digitata</name>
    <dbReference type="NCBI Taxonomy" id="1303443"/>
    <lineage>
        <taxon>Eukaryota</taxon>
        <taxon>Fungi</taxon>
        <taxon>Dikarya</taxon>
        <taxon>Ascomycota</taxon>
        <taxon>Pezizomycotina</taxon>
        <taxon>Dothideomycetes</taxon>
        <taxon>Pleosporomycetidae</taxon>
        <taxon>Pleosporales</taxon>
        <taxon>Massarineae</taxon>
        <taxon>Periconiaceae</taxon>
        <taxon>Periconia</taxon>
    </lineage>
</organism>
<dbReference type="Proteomes" id="UP001152607">
    <property type="component" value="Unassembled WGS sequence"/>
</dbReference>
<feature type="region of interest" description="Disordered" evidence="2">
    <location>
        <begin position="39"/>
        <end position="84"/>
    </location>
</feature>
<keyword evidence="5" id="KW-1185">Reference proteome</keyword>
<feature type="compositionally biased region" description="Polar residues" evidence="2">
    <location>
        <begin position="42"/>
        <end position="73"/>
    </location>
</feature>
<evidence type="ECO:0000313" key="5">
    <source>
        <dbReference type="Proteomes" id="UP001152607"/>
    </source>
</evidence>
<protein>
    <recommendedName>
        <fullName evidence="3">C2H2-type domain-containing protein</fullName>
    </recommendedName>
</protein>
<name>A0A9W4XWQ0_9PLEO</name>
<dbReference type="OrthoDB" id="8922241at2759"/>
<feature type="region of interest" description="Disordered" evidence="2">
    <location>
        <begin position="227"/>
        <end position="276"/>
    </location>
</feature>
<dbReference type="Gene3D" id="3.30.160.60">
    <property type="entry name" value="Classic Zinc Finger"/>
    <property type="match status" value="1"/>
</dbReference>
<feature type="compositionally biased region" description="Polar residues" evidence="2">
    <location>
        <begin position="181"/>
        <end position="206"/>
    </location>
</feature>
<gene>
    <name evidence="4" type="ORF">PDIGIT_LOCUS9480</name>
</gene>
<comment type="caution">
    <text evidence="4">The sequence shown here is derived from an EMBL/GenBank/DDBJ whole genome shotgun (WGS) entry which is preliminary data.</text>
</comment>
<feature type="compositionally biased region" description="Low complexity" evidence="2">
    <location>
        <begin position="236"/>
        <end position="253"/>
    </location>
</feature>
<accession>A0A9W4XWQ0</accession>
<keyword evidence="1" id="KW-0862">Zinc</keyword>
<feature type="region of interest" description="Disordered" evidence="2">
    <location>
        <begin position="181"/>
        <end position="215"/>
    </location>
</feature>
<dbReference type="GO" id="GO:0008270">
    <property type="term" value="F:zinc ion binding"/>
    <property type="evidence" value="ECO:0007669"/>
    <property type="project" value="UniProtKB-KW"/>
</dbReference>
<evidence type="ECO:0000256" key="1">
    <source>
        <dbReference type="PROSITE-ProRule" id="PRU00042"/>
    </source>
</evidence>
<dbReference type="AlphaFoldDB" id="A0A9W4XWQ0"/>
<evidence type="ECO:0000313" key="4">
    <source>
        <dbReference type="EMBL" id="CAI6336382.1"/>
    </source>
</evidence>
<dbReference type="SMART" id="SM00355">
    <property type="entry name" value="ZnF_C2H2"/>
    <property type="match status" value="2"/>
</dbReference>
<keyword evidence="1" id="KW-0863">Zinc-finger</keyword>
<keyword evidence="1" id="KW-0479">Metal-binding</keyword>
<feature type="region of interest" description="Disordered" evidence="2">
    <location>
        <begin position="363"/>
        <end position="387"/>
    </location>
</feature>
<evidence type="ECO:0000259" key="3">
    <source>
        <dbReference type="PROSITE" id="PS50157"/>
    </source>
</evidence>
<dbReference type="PROSITE" id="PS00028">
    <property type="entry name" value="ZINC_FINGER_C2H2_1"/>
    <property type="match status" value="1"/>
</dbReference>
<feature type="compositionally biased region" description="Basic and acidic residues" evidence="2">
    <location>
        <begin position="366"/>
        <end position="387"/>
    </location>
</feature>
<dbReference type="InterPro" id="IPR013087">
    <property type="entry name" value="Znf_C2H2_type"/>
</dbReference>
<dbReference type="PROSITE" id="PS50157">
    <property type="entry name" value="ZINC_FINGER_C2H2_2"/>
    <property type="match status" value="1"/>
</dbReference>
<dbReference type="EMBL" id="CAOQHR010000006">
    <property type="protein sequence ID" value="CAI6336382.1"/>
    <property type="molecule type" value="Genomic_DNA"/>
</dbReference>
<sequence>MLHLISFYPSSHTISGFACFSHRFICLTLHKPMLNSLHHDASSTTPTEPAFQSSFSNVPSSRIAPQNTNSASTGRPDDELPSSSFGAAEETEAAGLLQGSVPDDDALAGITGLSWSDGQQNIMSFDDIWSLGHLSLDTSSLESHPASLTSNDWPQDWPYEFGTTDESAFYGMNSSQLQQTSLTAPSWTENNNSNDLSNFSYESMSPTYPADPATPSSPLFIASVYERERPRRDSNSSRMSRSTSQISSRSSASETLKRRINPLKLSKATPRESNDNFPCDTCKRPFRYKKDLERHRFSIHDRRPSWFCPALECRFAKQGFSRKDKAFQHVKTHRSNSDAILKPIFAAEGASLRSIGSAPVSPRITSEYHRSHTPLREREEQDRNTLS</sequence>
<proteinExistence type="predicted"/>
<feature type="domain" description="C2H2-type" evidence="3">
    <location>
        <begin position="277"/>
        <end position="305"/>
    </location>
</feature>
<evidence type="ECO:0000256" key="2">
    <source>
        <dbReference type="SAM" id="MobiDB-lite"/>
    </source>
</evidence>
<reference evidence="4" key="1">
    <citation type="submission" date="2023-01" db="EMBL/GenBank/DDBJ databases">
        <authorList>
            <person name="Van Ghelder C."/>
            <person name="Rancurel C."/>
        </authorList>
    </citation>
    <scope>NUCLEOTIDE SEQUENCE</scope>
    <source>
        <strain evidence="4">CNCM I-4278</strain>
    </source>
</reference>